<comment type="caution">
    <text evidence="4">The sequence shown here is derived from an EMBL/GenBank/DDBJ whole genome shotgun (WGS) entry which is preliminary data.</text>
</comment>
<evidence type="ECO:0000256" key="2">
    <source>
        <dbReference type="ARBA" id="ARBA00024343"/>
    </source>
</evidence>
<feature type="region of interest" description="Disordered" evidence="3">
    <location>
        <begin position="58"/>
        <end position="82"/>
    </location>
</feature>
<dbReference type="PANTHER" id="PTHR31194">
    <property type="entry name" value="SHN SHINE , DNA BINDING / TRANSCRIPTION FACTOR"/>
    <property type="match status" value="1"/>
</dbReference>
<evidence type="ECO:0000313" key="4">
    <source>
        <dbReference type="EMBL" id="KAE8720948.1"/>
    </source>
</evidence>
<evidence type="ECO:0000256" key="3">
    <source>
        <dbReference type="SAM" id="MobiDB-lite"/>
    </source>
</evidence>
<evidence type="ECO:0000256" key="1">
    <source>
        <dbReference type="ARBA" id="ARBA00023159"/>
    </source>
</evidence>
<comment type="similarity">
    <text evidence="2">Belongs to the AP2/ERF transcription factor family. ERF subfamily.</text>
</comment>
<organism evidence="4 5">
    <name type="scientific">Hibiscus syriacus</name>
    <name type="common">Rose of Sharon</name>
    <dbReference type="NCBI Taxonomy" id="106335"/>
    <lineage>
        <taxon>Eukaryota</taxon>
        <taxon>Viridiplantae</taxon>
        <taxon>Streptophyta</taxon>
        <taxon>Embryophyta</taxon>
        <taxon>Tracheophyta</taxon>
        <taxon>Spermatophyta</taxon>
        <taxon>Magnoliopsida</taxon>
        <taxon>eudicotyledons</taxon>
        <taxon>Gunneridae</taxon>
        <taxon>Pentapetalae</taxon>
        <taxon>rosids</taxon>
        <taxon>malvids</taxon>
        <taxon>Malvales</taxon>
        <taxon>Malvaceae</taxon>
        <taxon>Malvoideae</taxon>
        <taxon>Hibiscus</taxon>
    </lineage>
</organism>
<dbReference type="PANTHER" id="PTHR31194:SF197">
    <property type="entry name" value="OS12G0582900 PROTEIN"/>
    <property type="match status" value="1"/>
</dbReference>
<protein>
    <submittedName>
        <fullName evidence="4">Uncharacterized protein</fullName>
    </submittedName>
</protein>
<gene>
    <name evidence="4" type="ORF">F3Y22_tig00017808pilonHSYRG00054</name>
</gene>
<dbReference type="AlphaFoldDB" id="A0A6A3BZU1"/>
<name>A0A6A3BZU1_HIBSY</name>
<evidence type="ECO:0000313" key="5">
    <source>
        <dbReference type="Proteomes" id="UP000436088"/>
    </source>
</evidence>
<sequence length="173" mass="18918">MTEEAVRAYDEAACLLRGASTRTNFWPCSSSSSALNPTPTFSSKISNRLLQRIKANKYNLRSPSPPPPTSSSSPPPVSINSNANHEIFNAMSVVDNEEELQVLPTMAAENFVDEHSMMSYERKFSASLYAFNGIPELLGSFHDGTDIRSVWSFVHGRIEEGEGSTRGKGGTRG</sequence>
<feature type="compositionally biased region" description="Pro residues" evidence="3">
    <location>
        <begin position="63"/>
        <end position="77"/>
    </location>
</feature>
<dbReference type="InterPro" id="IPR050913">
    <property type="entry name" value="AP2/ERF_ERF"/>
</dbReference>
<accession>A0A6A3BZU1</accession>
<keyword evidence="5" id="KW-1185">Reference proteome</keyword>
<proteinExistence type="inferred from homology"/>
<reference evidence="4" key="1">
    <citation type="submission" date="2019-09" db="EMBL/GenBank/DDBJ databases">
        <title>Draft genome information of white flower Hibiscus syriacus.</title>
        <authorList>
            <person name="Kim Y.-M."/>
        </authorList>
    </citation>
    <scope>NUCLEOTIDE SEQUENCE [LARGE SCALE GENOMIC DNA]</scope>
    <source>
        <strain evidence="4">YM2019G1</strain>
    </source>
</reference>
<dbReference type="EMBL" id="VEPZ02000666">
    <property type="protein sequence ID" value="KAE8720948.1"/>
    <property type="molecule type" value="Genomic_DNA"/>
</dbReference>
<dbReference type="Proteomes" id="UP000436088">
    <property type="component" value="Unassembled WGS sequence"/>
</dbReference>
<keyword evidence="1" id="KW-0010">Activator</keyword>